<name>A0ABW5GIS7_9PSEU</name>
<organism evidence="3 4">
    <name type="scientific">Amycolatopsis samaneae</name>
    <dbReference type="NCBI Taxonomy" id="664691"/>
    <lineage>
        <taxon>Bacteria</taxon>
        <taxon>Bacillati</taxon>
        <taxon>Actinomycetota</taxon>
        <taxon>Actinomycetes</taxon>
        <taxon>Pseudonocardiales</taxon>
        <taxon>Pseudonocardiaceae</taxon>
        <taxon>Amycolatopsis</taxon>
    </lineage>
</organism>
<gene>
    <name evidence="3" type="ORF">ACFSYJ_19285</name>
</gene>
<dbReference type="EMBL" id="JBHUKU010000009">
    <property type="protein sequence ID" value="MFD2460758.1"/>
    <property type="molecule type" value="Genomic_DNA"/>
</dbReference>
<proteinExistence type="predicted"/>
<evidence type="ECO:0000313" key="3">
    <source>
        <dbReference type="EMBL" id="MFD2460758.1"/>
    </source>
</evidence>
<keyword evidence="2" id="KW-0732">Signal</keyword>
<feature type="signal peptide" evidence="2">
    <location>
        <begin position="1"/>
        <end position="23"/>
    </location>
</feature>
<dbReference type="Proteomes" id="UP001597419">
    <property type="component" value="Unassembled WGS sequence"/>
</dbReference>
<evidence type="ECO:0008006" key="5">
    <source>
        <dbReference type="Google" id="ProtNLM"/>
    </source>
</evidence>
<feature type="region of interest" description="Disordered" evidence="1">
    <location>
        <begin position="70"/>
        <end position="152"/>
    </location>
</feature>
<feature type="compositionally biased region" description="Basic and acidic residues" evidence="1">
    <location>
        <begin position="111"/>
        <end position="134"/>
    </location>
</feature>
<dbReference type="PROSITE" id="PS51257">
    <property type="entry name" value="PROKAR_LIPOPROTEIN"/>
    <property type="match status" value="1"/>
</dbReference>
<feature type="compositionally biased region" description="Polar residues" evidence="1">
    <location>
        <begin position="31"/>
        <end position="41"/>
    </location>
</feature>
<comment type="caution">
    <text evidence="3">The sequence shown here is derived from an EMBL/GenBank/DDBJ whole genome shotgun (WGS) entry which is preliminary data.</text>
</comment>
<keyword evidence="4" id="KW-1185">Reference proteome</keyword>
<sequence>MKARMAVLGAGVALAFLTGCSSGDGGAKVASISTPPKSGSQAPAANNGGNADKAADMDAMRAYAKCMREHGVDMPDPTDGGMMSLPAMQPGDTKMEAATTACKKLLPNGGEPKKLTPEELDKQRQQAKCMREHGVNMSDPNPDGGGQGISIDASDGKFEEAAKACGLGIGMSASK</sequence>
<dbReference type="RefSeq" id="WP_345394275.1">
    <property type="nucleotide sequence ID" value="NZ_BAABHG010000006.1"/>
</dbReference>
<reference evidence="4" key="1">
    <citation type="journal article" date="2019" name="Int. J. Syst. Evol. Microbiol.">
        <title>The Global Catalogue of Microorganisms (GCM) 10K type strain sequencing project: providing services to taxonomists for standard genome sequencing and annotation.</title>
        <authorList>
            <consortium name="The Broad Institute Genomics Platform"/>
            <consortium name="The Broad Institute Genome Sequencing Center for Infectious Disease"/>
            <person name="Wu L."/>
            <person name="Ma J."/>
        </authorList>
    </citation>
    <scope>NUCLEOTIDE SEQUENCE [LARGE SCALE GENOMIC DNA]</scope>
    <source>
        <strain evidence="4">CGMCC 4.7643</strain>
    </source>
</reference>
<protein>
    <recommendedName>
        <fullName evidence="5">Secreted protein</fullName>
    </recommendedName>
</protein>
<evidence type="ECO:0000256" key="2">
    <source>
        <dbReference type="SAM" id="SignalP"/>
    </source>
</evidence>
<accession>A0ABW5GIS7</accession>
<feature type="compositionally biased region" description="Low complexity" evidence="1">
    <location>
        <begin position="42"/>
        <end position="52"/>
    </location>
</feature>
<evidence type="ECO:0000313" key="4">
    <source>
        <dbReference type="Proteomes" id="UP001597419"/>
    </source>
</evidence>
<feature type="chain" id="PRO_5046244146" description="Secreted protein" evidence="2">
    <location>
        <begin position="24"/>
        <end position="175"/>
    </location>
</feature>
<feature type="region of interest" description="Disordered" evidence="1">
    <location>
        <begin position="25"/>
        <end position="53"/>
    </location>
</feature>
<evidence type="ECO:0000256" key="1">
    <source>
        <dbReference type="SAM" id="MobiDB-lite"/>
    </source>
</evidence>